<keyword evidence="2" id="KW-1185">Reference proteome</keyword>
<sequence length="77" mass="9778">MRDLFIMTQVCEILYYSNYQRYLLINRLWGKYNLKYQYLHLYNSIRVLFSIKENNFFERINKRQPIKWFFVDFEDSS</sequence>
<organism evidence="1 2">
    <name type="scientific">Emticicia oligotrophica (strain DSM 17448 / CIP 109782 / MTCC 6937 / GPTSA100-15)</name>
    <dbReference type="NCBI Taxonomy" id="929562"/>
    <lineage>
        <taxon>Bacteria</taxon>
        <taxon>Pseudomonadati</taxon>
        <taxon>Bacteroidota</taxon>
        <taxon>Cytophagia</taxon>
        <taxon>Cytophagales</taxon>
        <taxon>Leadbetterellaceae</taxon>
        <taxon>Emticicia</taxon>
    </lineage>
</organism>
<gene>
    <name evidence="1" type="ordered locus">Emtol_3009</name>
</gene>
<dbReference type="Proteomes" id="UP000002875">
    <property type="component" value="Chromosome"/>
</dbReference>
<name>A0ABN4AP05_EMTOG</name>
<proteinExistence type="predicted"/>
<accession>A0ABN4AP05</accession>
<dbReference type="EMBL" id="CP002961">
    <property type="protein sequence ID" value="AFK04142.1"/>
    <property type="molecule type" value="Genomic_DNA"/>
</dbReference>
<reference evidence="1 2" key="1">
    <citation type="submission" date="2011-07" db="EMBL/GenBank/DDBJ databases">
        <title>The complete genome of chromosome of Emticicia oligotrophica DSM 17448.</title>
        <authorList>
            <consortium name="US DOE Joint Genome Institute (JGI-PGF)"/>
            <person name="Lucas S."/>
            <person name="Han J."/>
            <person name="Lapidus A."/>
            <person name="Bruce D."/>
            <person name="Goodwin L."/>
            <person name="Pitluck S."/>
            <person name="Peters L."/>
            <person name="Kyrpides N."/>
            <person name="Mavromatis K."/>
            <person name="Ivanova N."/>
            <person name="Ovchinnikova G."/>
            <person name="Teshima H."/>
            <person name="Detter J.C."/>
            <person name="Tapia R."/>
            <person name="Han C."/>
            <person name="Land M."/>
            <person name="Hauser L."/>
            <person name="Markowitz V."/>
            <person name="Cheng J.-F."/>
            <person name="Hugenholtz P."/>
            <person name="Woyke T."/>
            <person name="Wu D."/>
            <person name="Tindall B."/>
            <person name="Pomrenke H."/>
            <person name="Brambilla E."/>
            <person name="Klenk H.-P."/>
            <person name="Eisen J.A."/>
        </authorList>
    </citation>
    <scope>NUCLEOTIDE SEQUENCE [LARGE SCALE GENOMIC DNA]</scope>
    <source>
        <strain evidence="1 2">DSM 17448</strain>
    </source>
</reference>
<evidence type="ECO:0000313" key="1">
    <source>
        <dbReference type="EMBL" id="AFK04142.1"/>
    </source>
</evidence>
<protein>
    <submittedName>
        <fullName evidence="1">Uncharacterized protein</fullName>
    </submittedName>
</protein>
<evidence type="ECO:0000313" key="2">
    <source>
        <dbReference type="Proteomes" id="UP000002875"/>
    </source>
</evidence>